<dbReference type="Pfam" id="PF01549">
    <property type="entry name" value="ShK"/>
    <property type="match status" value="2"/>
</dbReference>
<feature type="disulfide bond" evidence="3">
    <location>
        <begin position="112"/>
        <end position="146"/>
    </location>
</feature>
<keyword evidence="1" id="KW-0732">Signal</keyword>
<reference evidence="6" key="1">
    <citation type="submission" date="2017-02" db="UniProtKB">
        <authorList>
            <consortium name="WormBaseParasite"/>
        </authorList>
    </citation>
    <scope>IDENTIFICATION</scope>
</reference>
<keyword evidence="2 3" id="KW-1015">Disulfide bond</keyword>
<evidence type="ECO:0000259" key="4">
    <source>
        <dbReference type="PROSITE" id="PS51670"/>
    </source>
</evidence>
<accession>A0A0N5BJC5</accession>
<feature type="domain" description="ShKT" evidence="4">
    <location>
        <begin position="60"/>
        <end position="96"/>
    </location>
</feature>
<dbReference type="STRING" id="174720.A0A0N5BJC5"/>
<evidence type="ECO:0000313" key="6">
    <source>
        <dbReference type="WBParaSite" id="SPAL_0000605100.1"/>
    </source>
</evidence>
<dbReference type="InterPro" id="IPR003582">
    <property type="entry name" value="ShKT_dom"/>
</dbReference>
<dbReference type="WBParaSite" id="SPAL_0000605100.1">
    <property type="protein sequence ID" value="SPAL_0000605100.1"/>
    <property type="gene ID" value="SPAL_0000605100"/>
</dbReference>
<evidence type="ECO:0000256" key="1">
    <source>
        <dbReference type="ARBA" id="ARBA00022729"/>
    </source>
</evidence>
<evidence type="ECO:0000313" key="5">
    <source>
        <dbReference type="Proteomes" id="UP000046392"/>
    </source>
</evidence>
<protein>
    <submittedName>
        <fullName evidence="6">ShKT domain-containing protein</fullName>
    </submittedName>
</protein>
<dbReference type="FunFam" id="1.10.10.1940:FF:000002">
    <property type="entry name" value="PHAryngeal gland Toxin-related"/>
    <property type="match status" value="1"/>
</dbReference>
<dbReference type="PANTHER" id="PTHR46219:SF5">
    <property type="entry name" value="SHKT DOMAIN-CONTAINING PROTEIN"/>
    <property type="match status" value="1"/>
</dbReference>
<evidence type="ECO:0000256" key="2">
    <source>
        <dbReference type="ARBA" id="ARBA00023157"/>
    </source>
</evidence>
<evidence type="ECO:0000256" key="3">
    <source>
        <dbReference type="PROSITE-ProRule" id="PRU01005"/>
    </source>
</evidence>
<proteinExistence type="predicted"/>
<name>A0A0N5BJC5_STREA</name>
<dbReference type="AlphaFoldDB" id="A0A0N5BJC5"/>
<dbReference type="Proteomes" id="UP000046392">
    <property type="component" value="Unplaced"/>
</dbReference>
<feature type="domain" description="ShKT" evidence="4">
    <location>
        <begin position="112"/>
        <end position="146"/>
    </location>
</feature>
<dbReference type="SMART" id="SM00254">
    <property type="entry name" value="ShKT"/>
    <property type="match status" value="2"/>
</dbReference>
<dbReference type="PANTHER" id="PTHR46219">
    <property type="entry name" value="PROTEIN CBG11138"/>
    <property type="match status" value="1"/>
</dbReference>
<comment type="caution">
    <text evidence="3">Lacks conserved residue(s) required for the propagation of feature annotation.</text>
</comment>
<organism evidence="5 6">
    <name type="scientific">Strongyloides papillosus</name>
    <name type="common">Intestinal threadworm</name>
    <dbReference type="NCBI Taxonomy" id="174720"/>
    <lineage>
        <taxon>Eukaryota</taxon>
        <taxon>Metazoa</taxon>
        <taxon>Ecdysozoa</taxon>
        <taxon>Nematoda</taxon>
        <taxon>Chromadorea</taxon>
        <taxon>Rhabditida</taxon>
        <taxon>Tylenchina</taxon>
        <taxon>Panagrolaimomorpha</taxon>
        <taxon>Strongyloidoidea</taxon>
        <taxon>Strongyloididae</taxon>
        <taxon>Strongyloides</taxon>
    </lineage>
</organism>
<keyword evidence="5" id="KW-1185">Reference proteome</keyword>
<sequence>MQHYQFAILYTITCEADATTTITTTTSITADTTLTTTASDIITVTSNKGQVIVTFPLFQDKVTGESNDCPSLAAYCTNKLYFDLMKDKCPKTCGYCNNNSKNSNRFSGTSSCRNALSDCSNKTYFCKNSIYKNFMRTICAAICGYC</sequence>
<dbReference type="PROSITE" id="PS51670">
    <property type="entry name" value="SHKT"/>
    <property type="match status" value="2"/>
</dbReference>
<dbReference type="Gene3D" id="1.10.10.1940">
    <property type="match status" value="1"/>
</dbReference>
<dbReference type="Gene3D" id="1.10.10.1870">
    <property type="entry name" value="ShTK domain-like"/>
    <property type="match status" value="1"/>
</dbReference>